<dbReference type="OrthoDB" id="5513277at2"/>
<name>A0A398B6Q1_9BACI</name>
<comment type="caution">
    <text evidence="2">The sequence shown here is derived from an EMBL/GenBank/DDBJ whole genome shotgun (WGS) entry which is preliminary data.</text>
</comment>
<evidence type="ECO:0000259" key="1">
    <source>
        <dbReference type="Pfam" id="PF12146"/>
    </source>
</evidence>
<keyword evidence="2" id="KW-0378">Hydrolase</keyword>
<dbReference type="InterPro" id="IPR022742">
    <property type="entry name" value="Hydrolase_4"/>
</dbReference>
<dbReference type="InterPro" id="IPR050266">
    <property type="entry name" value="AB_hydrolase_sf"/>
</dbReference>
<accession>A0A398B6Q1</accession>
<dbReference type="RefSeq" id="WP_119112478.1">
    <property type="nucleotide sequence ID" value="NZ_CBCSEO010000002.1"/>
</dbReference>
<dbReference type="Proteomes" id="UP000265816">
    <property type="component" value="Unassembled WGS sequence"/>
</dbReference>
<dbReference type="Gene3D" id="3.40.50.1820">
    <property type="entry name" value="alpha/beta hydrolase"/>
    <property type="match status" value="1"/>
</dbReference>
<proteinExistence type="predicted"/>
<evidence type="ECO:0000313" key="3">
    <source>
        <dbReference type="Proteomes" id="UP000265816"/>
    </source>
</evidence>
<dbReference type="EMBL" id="QWVT01000015">
    <property type="protein sequence ID" value="RID85625.1"/>
    <property type="molecule type" value="Genomic_DNA"/>
</dbReference>
<dbReference type="InterPro" id="IPR000073">
    <property type="entry name" value="AB_hydrolase_1"/>
</dbReference>
<dbReference type="PRINTS" id="PR00111">
    <property type="entry name" value="ABHYDROLASE"/>
</dbReference>
<sequence>MKSIYRNPKAKQSIQQQYVQYLADFKTQPEREYVETRFGITHVLRTGNKNGKPLFIFQGGNCINPMTLSWFTDSFNDYNIYAPDTIGHPGFSDETRISGKDDSYALWMKDLFDFYNIENTAVLGASYGGGILLRLAAFMPEKIACAILVHPAGIAKGPKKNMIKEILLPLLLYKTTKSSKYLKKITNAMSTNQIPDKDREIIEMIFNNVTLEKGMPKLTTEKELMNFKSPVFVITGTHDIFFPDSKLAAPAHKLFGNLLEYKTFHTGHFPSKKELKRMNRDISCFLEKNYNTGYPL</sequence>
<dbReference type="PANTHER" id="PTHR43798">
    <property type="entry name" value="MONOACYLGLYCEROL LIPASE"/>
    <property type="match status" value="1"/>
</dbReference>
<keyword evidence="3" id="KW-1185">Reference proteome</keyword>
<dbReference type="SUPFAM" id="SSF53474">
    <property type="entry name" value="alpha/beta-Hydrolases"/>
    <property type="match status" value="1"/>
</dbReference>
<dbReference type="AlphaFoldDB" id="A0A398B6Q1"/>
<dbReference type="Pfam" id="PF12146">
    <property type="entry name" value="Hydrolase_4"/>
    <property type="match status" value="1"/>
</dbReference>
<feature type="domain" description="Serine aminopeptidase S33" evidence="1">
    <location>
        <begin position="76"/>
        <end position="246"/>
    </location>
</feature>
<dbReference type="PANTHER" id="PTHR43798:SF33">
    <property type="entry name" value="HYDROLASE, PUTATIVE (AFU_ORTHOLOGUE AFUA_2G14860)-RELATED"/>
    <property type="match status" value="1"/>
</dbReference>
<dbReference type="GO" id="GO:0016020">
    <property type="term" value="C:membrane"/>
    <property type="evidence" value="ECO:0007669"/>
    <property type="project" value="TreeGrafter"/>
</dbReference>
<evidence type="ECO:0000313" key="2">
    <source>
        <dbReference type="EMBL" id="RID85625.1"/>
    </source>
</evidence>
<dbReference type="GO" id="GO:0016787">
    <property type="term" value="F:hydrolase activity"/>
    <property type="evidence" value="ECO:0007669"/>
    <property type="project" value="UniProtKB-KW"/>
</dbReference>
<reference evidence="2 3" key="1">
    <citation type="submission" date="2018-08" db="EMBL/GenBank/DDBJ databases">
        <title>Bacillus jemisoniae sp. nov., Bacillus chryseoplanitiae sp. nov., Bacillus resnikiae sp. nov., and Bacillus frankliniae sp. nov., isolated from Viking spacecraft and associated surfaces.</title>
        <authorList>
            <person name="Seuylemezian A."/>
            <person name="Vaishampayan P."/>
        </authorList>
    </citation>
    <scope>NUCLEOTIDE SEQUENCE [LARGE SCALE GENOMIC DNA]</scope>
    <source>
        <strain evidence="2 3">JJ-247</strain>
    </source>
</reference>
<protein>
    <submittedName>
        <fullName evidence="2">Alpha/beta hydrolase</fullName>
    </submittedName>
</protein>
<dbReference type="InterPro" id="IPR029058">
    <property type="entry name" value="AB_hydrolase_fold"/>
</dbReference>
<organism evidence="2 3">
    <name type="scientific">Mesobacillus zeae</name>
    <dbReference type="NCBI Taxonomy" id="1917180"/>
    <lineage>
        <taxon>Bacteria</taxon>
        <taxon>Bacillati</taxon>
        <taxon>Bacillota</taxon>
        <taxon>Bacilli</taxon>
        <taxon>Bacillales</taxon>
        <taxon>Bacillaceae</taxon>
        <taxon>Mesobacillus</taxon>
    </lineage>
</organism>
<gene>
    <name evidence="2" type="ORF">D1970_08705</name>
</gene>